<comment type="caution">
    <text evidence="1">The sequence shown here is derived from an EMBL/GenBank/DDBJ whole genome shotgun (WGS) entry which is preliminary data.</text>
</comment>
<dbReference type="Proteomes" id="UP000193303">
    <property type="component" value="Unassembled WGS sequence"/>
</dbReference>
<name>A0A1X3DIQ2_9NEIS</name>
<dbReference type="AlphaFoldDB" id="A0A1X3DIQ2"/>
<evidence type="ECO:0000313" key="2">
    <source>
        <dbReference type="Proteomes" id="UP000193303"/>
    </source>
</evidence>
<reference evidence="2" key="1">
    <citation type="submission" date="2017-01" db="EMBL/GenBank/DDBJ databases">
        <authorList>
            <person name="Mah S.A."/>
            <person name="Swanson W.J."/>
            <person name="Moy G.W."/>
            <person name="Vacquier V.D."/>
        </authorList>
    </citation>
    <scope>NUCLEOTIDE SEQUENCE [LARGE SCALE GENOMIC DNA]</scope>
    <source>
        <strain evidence="2">124861</strain>
    </source>
</reference>
<evidence type="ECO:0000313" key="1">
    <source>
        <dbReference type="EMBL" id="OSI22384.1"/>
    </source>
</evidence>
<organism evidence="1 2">
    <name type="scientific">Neisseria dumasiana</name>
    <dbReference type="NCBI Taxonomy" id="1931275"/>
    <lineage>
        <taxon>Bacteria</taxon>
        <taxon>Pseudomonadati</taxon>
        <taxon>Pseudomonadota</taxon>
        <taxon>Betaproteobacteria</taxon>
        <taxon>Neisseriales</taxon>
        <taxon>Neisseriaceae</taxon>
        <taxon>Neisseria</taxon>
    </lineage>
</organism>
<sequence>MPERPSEKRIGPFARMGRGGLPGCGKALAVWLADGRMLFAALAFFIRRHTCLKAVYLEIRYNARLFLTE</sequence>
<proteinExistence type="predicted"/>
<accession>A0A1X3DIQ2</accession>
<gene>
    <name evidence="1" type="ORF">BV912_05280</name>
</gene>
<dbReference type="STRING" id="1931275.BV914_06870"/>
<protein>
    <submittedName>
        <fullName evidence="1">Uncharacterized protein</fullName>
    </submittedName>
</protein>
<dbReference type="EMBL" id="MTAB01000009">
    <property type="protein sequence ID" value="OSI22384.1"/>
    <property type="molecule type" value="Genomic_DNA"/>
</dbReference>